<keyword evidence="8" id="KW-1185">Reference proteome</keyword>
<dbReference type="Pfam" id="PF04587">
    <property type="entry name" value="ADP_PFK_GK"/>
    <property type="match status" value="1"/>
</dbReference>
<protein>
    <recommendedName>
        <fullName evidence="9">ADP-dependent glucokinase</fullName>
    </recommendedName>
</protein>
<sequence length="504" mass="57457">MDITMLKYMGFLTTCSVFAALTSIVWQAFLSLKHLNKLTTILTGLLAIEKSLNRDWSAPNFRVAIGYGACTDLVINATEFLNYTDQIPKQLNQEFTVDEVNDETELLETFAYYFQKGAAAERTIPNSTLFRNLIRKAKRGHHGNIHWQIGGNAPLMGIRFRKEGWDVLLGAHMSYKLRRLVPKDIRIAGDEVLEDDIHLILEYKAGETWGPFTAPRANRYILHNDQTNPYLKSLENLEKAIKDYQPHLIVVSGLQMMDSYKFEKGVRESRLLKVMQQLTNALPQTLLHFEMASYVEIELLQQLKRYVLPYVDSLGMNEQELENLAQVLEFGRTTLASDCNPRLAPTLDKMRKILHMLAFDYYNYTTKTDKTKRRLLTRIHLHTLAYQALMTVSNSNWKNTRLAVAKAALMANRYVCQMDTINPEASSLILDDSFSTSLNKTKAQRINFNPQSPVACWIETLEIEEMKRSIEINICVSPVLVCRVAKKTAGAGDNISAAALSQQF</sequence>
<dbReference type="GO" id="GO:0005783">
    <property type="term" value="C:endoplasmic reticulum"/>
    <property type="evidence" value="ECO:0007669"/>
    <property type="project" value="TreeGrafter"/>
</dbReference>
<dbReference type="PROSITE" id="PS51255">
    <property type="entry name" value="ADPK"/>
    <property type="match status" value="1"/>
</dbReference>
<evidence type="ECO:0000256" key="1">
    <source>
        <dbReference type="ARBA" id="ARBA00022490"/>
    </source>
</evidence>
<evidence type="ECO:0000256" key="6">
    <source>
        <dbReference type="ARBA" id="ARBA00023152"/>
    </source>
</evidence>
<dbReference type="PANTHER" id="PTHR21208">
    <property type="entry name" value="ADP-DEPENDENT GLUCOKINASE"/>
    <property type="match status" value="1"/>
</dbReference>
<name>A0A1A9V456_GLOAU</name>
<dbReference type="GO" id="GO:0006096">
    <property type="term" value="P:glycolytic process"/>
    <property type="evidence" value="ECO:0007669"/>
    <property type="project" value="UniProtKB-KW"/>
</dbReference>
<accession>A0A1A9V456</accession>
<evidence type="ECO:0000313" key="8">
    <source>
        <dbReference type="Proteomes" id="UP000078200"/>
    </source>
</evidence>
<dbReference type="GO" id="GO:0043843">
    <property type="term" value="F:ADP-specific glucokinase activity"/>
    <property type="evidence" value="ECO:0007669"/>
    <property type="project" value="TreeGrafter"/>
</dbReference>
<evidence type="ECO:0000313" key="7">
    <source>
        <dbReference type="EnsemblMetazoa" id="GAUT025303-PA"/>
    </source>
</evidence>
<dbReference type="EnsemblMetazoa" id="GAUT025303-RA">
    <property type="protein sequence ID" value="GAUT025303-PA"/>
    <property type="gene ID" value="GAUT025303"/>
</dbReference>
<keyword evidence="3" id="KW-0479">Metal-binding</keyword>
<evidence type="ECO:0000256" key="4">
    <source>
        <dbReference type="ARBA" id="ARBA00022777"/>
    </source>
</evidence>
<keyword evidence="4" id="KW-0418">Kinase</keyword>
<dbReference type="STRING" id="7395.A0A1A9V456"/>
<proteinExistence type="predicted"/>
<keyword evidence="5" id="KW-0460">Magnesium</keyword>
<evidence type="ECO:0000256" key="3">
    <source>
        <dbReference type="ARBA" id="ARBA00022723"/>
    </source>
</evidence>
<evidence type="ECO:0008006" key="9">
    <source>
        <dbReference type="Google" id="ProtNLM"/>
    </source>
</evidence>
<dbReference type="Proteomes" id="UP000078200">
    <property type="component" value="Unassembled WGS sequence"/>
</dbReference>
<dbReference type="AlphaFoldDB" id="A0A1A9V456"/>
<keyword evidence="2" id="KW-0808">Transferase</keyword>
<dbReference type="GO" id="GO:0046872">
    <property type="term" value="F:metal ion binding"/>
    <property type="evidence" value="ECO:0007669"/>
    <property type="project" value="UniProtKB-KW"/>
</dbReference>
<dbReference type="GO" id="GO:0006006">
    <property type="term" value="P:glucose metabolic process"/>
    <property type="evidence" value="ECO:0007669"/>
    <property type="project" value="TreeGrafter"/>
</dbReference>
<dbReference type="Gene3D" id="3.40.1190.20">
    <property type="match status" value="1"/>
</dbReference>
<dbReference type="InterPro" id="IPR007666">
    <property type="entry name" value="ADP_PFK/GK"/>
</dbReference>
<dbReference type="PANTHER" id="PTHR21208:SF1">
    <property type="entry name" value="ADP-DEPENDENT GLUCOKINASE"/>
    <property type="match status" value="1"/>
</dbReference>
<evidence type="ECO:0000256" key="5">
    <source>
        <dbReference type="ARBA" id="ARBA00022842"/>
    </source>
</evidence>
<organism evidence="7 8">
    <name type="scientific">Glossina austeni</name>
    <name type="common">Savannah tsetse fly</name>
    <dbReference type="NCBI Taxonomy" id="7395"/>
    <lineage>
        <taxon>Eukaryota</taxon>
        <taxon>Metazoa</taxon>
        <taxon>Ecdysozoa</taxon>
        <taxon>Arthropoda</taxon>
        <taxon>Hexapoda</taxon>
        <taxon>Insecta</taxon>
        <taxon>Pterygota</taxon>
        <taxon>Neoptera</taxon>
        <taxon>Endopterygota</taxon>
        <taxon>Diptera</taxon>
        <taxon>Brachycera</taxon>
        <taxon>Muscomorpha</taxon>
        <taxon>Hippoboscoidea</taxon>
        <taxon>Glossinidae</taxon>
        <taxon>Glossina</taxon>
    </lineage>
</organism>
<reference evidence="7" key="1">
    <citation type="submission" date="2020-05" db="UniProtKB">
        <authorList>
            <consortium name="EnsemblMetazoa"/>
        </authorList>
    </citation>
    <scope>IDENTIFICATION</scope>
    <source>
        <strain evidence="7">TTRI</strain>
    </source>
</reference>
<keyword evidence="1" id="KW-0963">Cytoplasm</keyword>
<dbReference type="InterPro" id="IPR029056">
    <property type="entry name" value="Ribokinase-like"/>
</dbReference>
<dbReference type="VEuPathDB" id="VectorBase:GAUT025303"/>
<dbReference type="SUPFAM" id="SSF53613">
    <property type="entry name" value="Ribokinase-like"/>
    <property type="match status" value="1"/>
</dbReference>
<evidence type="ECO:0000256" key="2">
    <source>
        <dbReference type="ARBA" id="ARBA00022679"/>
    </source>
</evidence>
<keyword evidence="6" id="KW-0324">Glycolysis</keyword>